<feature type="chain" id="PRO_5002080292" evidence="1">
    <location>
        <begin position="36"/>
        <end position="328"/>
    </location>
</feature>
<organism evidence="2 3">
    <name type="scientific">Aureimonas altamirensis</name>
    <dbReference type="NCBI Taxonomy" id="370622"/>
    <lineage>
        <taxon>Bacteria</taxon>
        <taxon>Pseudomonadati</taxon>
        <taxon>Pseudomonadota</taxon>
        <taxon>Alphaproteobacteria</taxon>
        <taxon>Hyphomicrobiales</taxon>
        <taxon>Aurantimonadaceae</taxon>
        <taxon>Aureimonas</taxon>
    </lineage>
</organism>
<evidence type="ECO:0000313" key="2">
    <source>
        <dbReference type="EMBL" id="KHJ53104.1"/>
    </source>
</evidence>
<sequence>MSARWISTRCILGRKKGSAATALVALLMALSPATGRCEPAADPQGYIDALRAELAGYAQDGPSRNLTAVLQLGQQLTKDPQALMGFRNALDVAAVSRIAAAASSKDRPLRVTAARLLIDLIDNRTMCAVADKLMADELDADAQYNFLQILRIANRYAMAENRAWNAQAVSAVTERLPKEGFAKTRNLLATLGREQADLASPANLIILASREPGSFAGCSALPNIARLAAENRSVSLYLHTGRTSQEIDALSAGLQAAGFVVKGTDKQEDLVGGPGIDYPASTGNSEEVQPALRDKADTVGSILAAVVNVTIAPRPQNGMAGNTLGVWF</sequence>
<dbReference type="Proteomes" id="UP000030826">
    <property type="component" value="Unassembled WGS sequence"/>
</dbReference>
<keyword evidence="1" id="KW-0732">Signal</keyword>
<gene>
    <name evidence="2" type="ORF">LA66_18975</name>
</gene>
<name>A0A0B1PYE0_9HYPH</name>
<feature type="signal peptide" evidence="1">
    <location>
        <begin position="1"/>
        <end position="35"/>
    </location>
</feature>
<comment type="caution">
    <text evidence="2">The sequence shown here is derived from an EMBL/GenBank/DDBJ whole genome shotgun (WGS) entry which is preliminary data.</text>
</comment>
<proteinExistence type="predicted"/>
<evidence type="ECO:0000313" key="3">
    <source>
        <dbReference type="Proteomes" id="UP000030826"/>
    </source>
</evidence>
<reference evidence="2 3" key="1">
    <citation type="submission" date="2014-09" db="EMBL/GenBank/DDBJ databases">
        <title>Isolation and characterization of Aurantimonas altamirensis ON-56566 from clinical sample following a dog bite.</title>
        <authorList>
            <person name="Eshaghi A."/>
            <person name="Li A."/>
            <person name="Shahinas D."/>
            <person name="Bahn P."/>
            <person name="Kus J.V."/>
            <person name="Patel S.N."/>
        </authorList>
    </citation>
    <scope>NUCLEOTIDE SEQUENCE [LARGE SCALE GENOMIC DNA]</scope>
    <source>
        <strain evidence="2 3">ON-56566</strain>
    </source>
</reference>
<dbReference type="AlphaFoldDB" id="A0A0B1PYE0"/>
<dbReference type="EMBL" id="JRFJ01000007">
    <property type="protein sequence ID" value="KHJ53104.1"/>
    <property type="molecule type" value="Genomic_DNA"/>
</dbReference>
<evidence type="ECO:0000256" key="1">
    <source>
        <dbReference type="SAM" id="SignalP"/>
    </source>
</evidence>
<protein>
    <submittedName>
        <fullName evidence="2">Uncharacterized protein</fullName>
    </submittedName>
</protein>
<accession>A0A0B1PYE0</accession>